<comment type="similarity">
    <text evidence="1">Belongs to the MYG1 family.</text>
</comment>
<dbReference type="PANTHER" id="PTHR11215">
    <property type="entry name" value="METAL DEPENDENT HYDROLASE - RELATED"/>
    <property type="match status" value="1"/>
</dbReference>
<evidence type="ECO:0000313" key="3">
    <source>
        <dbReference type="EnsemblMetazoa" id="tetur04g06880.1"/>
    </source>
</evidence>
<dbReference type="EMBL" id="CAEY01001370">
    <property type="status" value="NOT_ANNOTATED_CDS"/>
    <property type="molecule type" value="Genomic_DNA"/>
</dbReference>
<dbReference type="PANTHER" id="PTHR11215:SF1">
    <property type="entry name" value="MYG1 EXONUCLEASE"/>
    <property type="match status" value="1"/>
</dbReference>
<evidence type="ECO:0000313" key="4">
    <source>
        <dbReference type="Proteomes" id="UP000015104"/>
    </source>
</evidence>
<dbReference type="InterPro" id="IPR003226">
    <property type="entry name" value="MYG1_exonuclease"/>
</dbReference>
<organism evidence="3 4">
    <name type="scientific">Tetranychus urticae</name>
    <name type="common">Two-spotted spider mite</name>
    <dbReference type="NCBI Taxonomy" id="32264"/>
    <lineage>
        <taxon>Eukaryota</taxon>
        <taxon>Metazoa</taxon>
        <taxon>Ecdysozoa</taxon>
        <taxon>Arthropoda</taxon>
        <taxon>Chelicerata</taxon>
        <taxon>Arachnida</taxon>
        <taxon>Acari</taxon>
        <taxon>Acariformes</taxon>
        <taxon>Trombidiformes</taxon>
        <taxon>Prostigmata</taxon>
        <taxon>Eleutherengona</taxon>
        <taxon>Raphignathae</taxon>
        <taxon>Tetranychoidea</taxon>
        <taxon>Tetranychidae</taxon>
        <taxon>Tetranychus</taxon>
    </lineage>
</organism>
<dbReference type="STRING" id="32264.T1K2Z9"/>
<evidence type="ECO:0000256" key="2">
    <source>
        <dbReference type="SAM" id="Phobius"/>
    </source>
</evidence>
<reference evidence="3" key="2">
    <citation type="submission" date="2015-06" db="UniProtKB">
        <authorList>
            <consortium name="EnsemblMetazoa"/>
        </authorList>
    </citation>
    <scope>IDENTIFICATION</scope>
</reference>
<accession>T1K2Z9</accession>
<reference evidence="4" key="1">
    <citation type="submission" date="2011-08" db="EMBL/GenBank/DDBJ databases">
        <authorList>
            <person name="Rombauts S."/>
        </authorList>
    </citation>
    <scope>NUCLEOTIDE SEQUENCE</scope>
    <source>
        <strain evidence="4">London</strain>
    </source>
</reference>
<dbReference type="GO" id="GO:0005737">
    <property type="term" value="C:cytoplasm"/>
    <property type="evidence" value="ECO:0007669"/>
    <property type="project" value="TreeGrafter"/>
</dbReference>
<name>T1K2Z9_TETUR</name>
<dbReference type="Pfam" id="PF03690">
    <property type="entry name" value="MYG1_exonuc"/>
    <property type="match status" value="1"/>
</dbReference>
<sequence length="526" mass="60269">MAHTVCTYDEDFHCDQVFACYLIKKLLHVTPNIIRTKDSAIIGKSDFVIGVGSVYDHNKQRYDHHHLDLTLKSLDPSKSFKIKLSCAGLVYHHYGRDVIAKILGLTEPCFKDEVEALFDVIYENFVQEIDAMANRTAICEGEPNFKIGTDLTSRINRLRSNTSLDDTENDLAERFTQAIVLVGNEFVDITQYYGNIWLPAKTFVKEALLNCEEVHSSGAIIDLSQSGEMPWIEHLINIERELNIEGQIKFAILYDVSGIWRLSCVPVSYSLSELRIPFHSHWYGLSQHKLCDITGVPGCICIHPLIGDFETKEACIAIAEKMLQSHAEKHLNLNKSKSLSDGSLAENLSFEEKLNEAYEQEETDEDPRKVSASSINHVVNVNWVDKIGVDRDAENDNFVEQDQDFYPVKLEDKIFNKDLTNQSNLNKVKSGECEELTNSNTNENYINADENEYSDHDDKVVNMVQNIWRQVEKEKNCTRKSAMNLMNQNIVRFPILLLFLKMAVIFIQFHLLHSHWLNIISAWFQL</sequence>
<keyword evidence="2" id="KW-0812">Transmembrane</keyword>
<dbReference type="Proteomes" id="UP000015104">
    <property type="component" value="Unassembled WGS sequence"/>
</dbReference>
<dbReference type="eggNOG" id="KOG2948">
    <property type="taxonomic scope" value="Eukaryota"/>
</dbReference>
<evidence type="ECO:0000256" key="1">
    <source>
        <dbReference type="ARBA" id="ARBA00010105"/>
    </source>
</evidence>
<dbReference type="EnsemblMetazoa" id="tetur04g06880.1">
    <property type="protein sequence ID" value="tetur04g06880.1"/>
    <property type="gene ID" value="tetur04g06880"/>
</dbReference>
<proteinExistence type="inferred from homology"/>
<keyword evidence="4" id="KW-1185">Reference proteome</keyword>
<keyword evidence="2" id="KW-0472">Membrane</keyword>
<dbReference type="HOGENOM" id="CLU_518100_0_0_1"/>
<dbReference type="AlphaFoldDB" id="T1K2Z9"/>
<protein>
    <submittedName>
        <fullName evidence="3">Uncharacterized protein</fullName>
    </submittedName>
</protein>
<feature type="transmembrane region" description="Helical" evidence="2">
    <location>
        <begin position="493"/>
        <end position="512"/>
    </location>
</feature>
<dbReference type="GO" id="GO:0005634">
    <property type="term" value="C:nucleus"/>
    <property type="evidence" value="ECO:0007669"/>
    <property type="project" value="TreeGrafter"/>
</dbReference>
<keyword evidence="2" id="KW-1133">Transmembrane helix</keyword>